<evidence type="ECO:0000313" key="5">
    <source>
        <dbReference type="Proteomes" id="UP001385951"/>
    </source>
</evidence>
<feature type="compositionally biased region" description="Polar residues" evidence="1">
    <location>
        <begin position="397"/>
        <end position="415"/>
    </location>
</feature>
<keyword evidence="2" id="KW-1133">Transmembrane helix</keyword>
<gene>
    <name evidence="4" type="ORF">QCA50_005734</name>
</gene>
<dbReference type="InterPro" id="IPR052953">
    <property type="entry name" value="Ser-rich/MCO-related"/>
</dbReference>
<reference evidence="4 5" key="1">
    <citation type="submission" date="2022-09" db="EMBL/GenBank/DDBJ databases">
        <authorList>
            <person name="Palmer J.M."/>
        </authorList>
    </citation>
    <scope>NUCLEOTIDE SEQUENCE [LARGE SCALE GENOMIC DNA]</scope>
    <source>
        <strain evidence="4 5">DSM 7382</strain>
    </source>
</reference>
<dbReference type="CDD" id="cd00920">
    <property type="entry name" value="Cupredoxin"/>
    <property type="match status" value="2"/>
</dbReference>
<dbReference type="Gene3D" id="2.60.40.420">
    <property type="entry name" value="Cupredoxins - blue copper proteins"/>
    <property type="match status" value="2"/>
</dbReference>
<keyword evidence="2" id="KW-0472">Membrane</keyword>
<evidence type="ECO:0000256" key="3">
    <source>
        <dbReference type="SAM" id="SignalP"/>
    </source>
</evidence>
<dbReference type="Proteomes" id="UP001385951">
    <property type="component" value="Unassembled WGS sequence"/>
</dbReference>
<evidence type="ECO:0000256" key="2">
    <source>
        <dbReference type="SAM" id="Phobius"/>
    </source>
</evidence>
<feature type="transmembrane region" description="Helical" evidence="2">
    <location>
        <begin position="440"/>
        <end position="463"/>
    </location>
</feature>
<proteinExistence type="predicted"/>
<sequence length="498" mass="52552">MRASLALAAILGLVSSALATDYNVEVGPNSQLVFDPPFVHAKKGDIVRFHFNPKAHSVTQSSFDTPCTKAGNVFDTDLQPVTPEQAAQGQKPSKEFFVADETKPLWFYCKQVGHCGKGMVFAINPPDTGNTFDAFKARAIQQGNSTAPPPSSTGSILSVDVGPTGQLVFQPPFVQAKKGDIVRFKFHPKAHSVTQSNFNTPCTNANLFDTQLQPVTPDQDAQGQNPTMDFFVGDDSKPLWFYCKQTGHCGKGMVFAINPPASGNTFDAFKALAIQQGGSNTTVTAKLCESVDNNGSPLRAETPDQPQKGLVTCLYDAARTCTYNIADGSFDSGGSICPTAVPGQGGLQQAPAGQFCALSDNVSSALVAENLGSSNVVCQYKGAGVCTYSLSGSKQTGNNECPSALKTNPSSSGSKLVTGALGENDSDSSSNYSTLIRNSYIIIGLLAAVILGLLGVTVSMLVGRRGKGAKYSRVTVPPSFKGFEESESMTHSQRYSDA</sequence>
<dbReference type="AlphaFoldDB" id="A0AAW0GHF5"/>
<comment type="caution">
    <text evidence="4">The sequence shown here is derived from an EMBL/GenBank/DDBJ whole genome shotgun (WGS) entry which is preliminary data.</text>
</comment>
<evidence type="ECO:0008006" key="6">
    <source>
        <dbReference type="Google" id="ProtNLM"/>
    </source>
</evidence>
<keyword evidence="2" id="KW-0812">Transmembrane</keyword>
<organism evidence="4 5">
    <name type="scientific">Cerrena zonata</name>
    <dbReference type="NCBI Taxonomy" id="2478898"/>
    <lineage>
        <taxon>Eukaryota</taxon>
        <taxon>Fungi</taxon>
        <taxon>Dikarya</taxon>
        <taxon>Basidiomycota</taxon>
        <taxon>Agaricomycotina</taxon>
        <taxon>Agaricomycetes</taxon>
        <taxon>Polyporales</taxon>
        <taxon>Cerrenaceae</taxon>
        <taxon>Cerrena</taxon>
    </lineage>
</organism>
<keyword evidence="3" id="KW-0732">Signal</keyword>
<dbReference type="PANTHER" id="PTHR34883:SF15">
    <property type="entry name" value="EXTRACELLULAR SERINE-RICH PROTEIN"/>
    <property type="match status" value="1"/>
</dbReference>
<name>A0AAW0GHF5_9APHY</name>
<keyword evidence="5" id="KW-1185">Reference proteome</keyword>
<feature type="signal peptide" evidence="3">
    <location>
        <begin position="1"/>
        <end position="19"/>
    </location>
</feature>
<evidence type="ECO:0000313" key="4">
    <source>
        <dbReference type="EMBL" id="KAK7690635.1"/>
    </source>
</evidence>
<dbReference type="SUPFAM" id="SSF49503">
    <property type="entry name" value="Cupredoxins"/>
    <property type="match status" value="2"/>
</dbReference>
<dbReference type="InterPro" id="IPR008972">
    <property type="entry name" value="Cupredoxin"/>
</dbReference>
<feature type="chain" id="PRO_5043642742" description="Cupredoxin" evidence="3">
    <location>
        <begin position="20"/>
        <end position="498"/>
    </location>
</feature>
<feature type="region of interest" description="Disordered" evidence="1">
    <location>
        <begin position="397"/>
        <end position="429"/>
    </location>
</feature>
<protein>
    <recommendedName>
        <fullName evidence="6">Cupredoxin</fullName>
    </recommendedName>
</protein>
<evidence type="ECO:0000256" key="1">
    <source>
        <dbReference type="SAM" id="MobiDB-lite"/>
    </source>
</evidence>
<dbReference type="EMBL" id="JASBNA010000006">
    <property type="protein sequence ID" value="KAK7690635.1"/>
    <property type="molecule type" value="Genomic_DNA"/>
</dbReference>
<dbReference type="PANTHER" id="PTHR34883">
    <property type="entry name" value="SERINE-RICH PROTEIN, PUTATIVE-RELATED-RELATED"/>
    <property type="match status" value="1"/>
</dbReference>
<accession>A0AAW0GHF5</accession>